<protein>
    <recommendedName>
        <fullName evidence="1">NAD(P)-binding domain-containing protein</fullName>
    </recommendedName>
</protein>
<dbReference type="OrthoDB" id="10254604at2759"/>
<dbReference type="GeneID" id="30174659"/>
<feature type="domain" description="NAD(P)-binding" evidence="1">
    <location>
        <begin position="8"/>
        <end position="204"/>
    </location>
</feature>
<evidence type="ECO:0000259" key="1">
    <source>
        <dbReference type="Pfam" id="PF13460"/>
    </source>
</evidence>
<dbReference type="SUPFAM" id="SSF51735">
    <property type="entry name" value="NAD(P)-binding Rossmann-fold domains"/>
    <property type="match status" value="1"/>
</dbReference>
<evidence type="ECO:0000313" key="3">
    <source>
        <dbReference type="EMBL" id="WWC67823.1"/>
    </source>
</evidence>
<sequence length="240" mass="26127">MVKFLVIGGGGKVAQYFTKHAVEAGHQVHSVIRNDGHSDELTKLGAKIHILSLEDANVPDLVSLFTEVKPDIVIFAAGSGGNPPGPEVIDYQGAVKVFDALESSNTKRLILIGAVDVRTRDKGWPDWYNDEDKETSNKVWKAIPTYLDAKLKAEIELHKRKQIQFTVIRPGGLTLEPAGKVELGKTHLKQTSRELVAKVILAISTKKGAEGLTIDVIDGEGSIDDEVIKVIDNETDAWTG</sequence>
<evidence type="ECO:0000313" key="2">
    <source>
        <dbReference type="EMBL" id="OCF47394.1"/>
    </source>
</evidence>
<name>A0A1B9HVU2_9TREE</name>
<organism evidence="2">
    <name type="scientific">Kwoniella pini CBS 10737</name>
    <dbReference type="NCBI Taxonomy" id="1296096"/>
    <lineage>
        <taxon>Eukaryota</taxon>
        <taxon>Fungi</taxon>
        <taxon>Dikarya</taxon>
        <taxon>Basidiomycota</taxon>
        <taxon>Agaricomycotina</taxon>
        <taxon>Tremellomycetes</taxon>
        <taxon>Tremellales</taxon>
        <taxon>Cryptococcaceae</taxon>
        <taxon>Kwoniella</taxon>
    </lineage>
</organism>
<dbReference type="Gene3D" id="3.40.50.720">
    <property type="entry name" value="NAD(P)-binding Rossmann-like Domain"/>
    <property type="match status" value="1"/>
</dbReference>
<dbReference type="Proteomes" id="UP000094020">
    <property type="component" value="Chromosome 2"/>
</dbReference>
<dbReference type="RefSeq" id="XP_019008613.1">
    <property type="nucleotide sequence ID" value="XM_019158000.1"/>
</dbReference>
<dbReference type="PANTHER" id="PTHR15020:SF50">
    <property type="entry name" value="UPF0659 PROTEIN YMR090W"/>
    <property type="match status" value="1"/>
</dbReference>
<keyword evidence="4" id="KW-1185">Reference proteome</keyword>
<dbReference type="PANTHER" id="PTHR15020">
    <property type="entry name" value="FLAVIN REDUCTASE-RELATED"/>
    <property type="match status" value="1"/>
</dbReference>
<reference evidence="2" key="3">
    <citation type="submission" date="2016-07" db="EMBL/GenBank/DDBJ databases">
        <title>Evolution of pathogenesis and genome organization in the Tremellales.</title>
        <authorList>
            <person name="Cuomo C."/>
            <person name="Litvintseva A."/>
            <person name="Heitman J."/>
            <person name="Chen Y."/>
            <person name="Sun S."/>
            <person name="Springer D."/>
            <person name="Dromer F."/>
            <person name="Young S."/>
            <person name="Zeng Q."/>
            <person name="Chapman S."/>
            <person name="Gujja S."/>
            <person name="Saif S."/>
            <person name="Birren B."/>
        </authorList>
    </citation>
    <scope>NUCLEOTIDE SEQUENCE</scope>
    <source>
        <strain evidence="2">CBS 10737</strain>
    </source>
</reference>
<dbReference type="Pfam" id="PF13460">
    <property type="entry name" value="NAD_binding_10"/>
    <property type="match status" value="1"/>
</dbReference>
<accession>A0A1B9HVU2</accession>
<gene>
    <name evidence="2" type="ORF">I206_06290</name>
    <name evidence="3" type="ORF">I206_101740</name>
</gene>
<dbReference type="InterPro" id="IPR016040">
    <property type="entry name" value="NAD(P)-bd_dom"/>
</dbReference>
<reference evidence="3" key="4">
    <citation type="submission" date="2024-02" db="EMBL/GenBank/DDBJ databases">
        <title>Comparative genomics of Cryptococcus and Kwoniella reveals pathogenesis evolution and contrasting modes of karyotype evolution via chromosome fusion or intercentromeric recombination.</title>
        <authorList>
            <person name="Coelho M.A."/>
            <person name="David-Palma M."/>
            <person name="Shea T."/>
            <person name="Bowers K."/>
            <person name="McGinley-Smith S."/>
            <person name="Mohammad A.W."/>
            <person name="Gnirke A."/>
            <person name="Yurkov A.M."/>
            <person name="Nowrousian M."/>
            <person name="Sun S."/>
            <person name="Cuomo C.A."/>
            <person name="Heitman J."/>
        </authorList>
    </citation>
    <scope>NUCLEOTIDE SEQUENCE</scope>
    <source>
        <strain evidence="3">CBS 10737</strain>
    </source>
</reference>
<dbReference type="InterPro" id="IPR036291">
    <property type="entry name" value="NAD(P)-bd_dom_sf"/>
</dbReference>
<reference evidence="2" key="1">
    <citation type="submission" date="2013-07" db="EMBL/GenBank/DDBJ databases">
        <title>The Genome Sequence of Cryptococcus pinus CBS10737.</title>
        <authorList>
            <consortium name="The Broad Institute Genome Sequencing Platform"/>
            <person name="Cuomo C."/>
            <person name="Litvintseva A."/>
            <person name="Chen Y."/>
            <person name="Heitman J."/>
            <person name="Sun S."/>
            <person name="Springer D."/>
            <person name="Dromer F."/>
            <person name="Young S.K."/>
            <person name="Zeng Q."/>
            <person name="Gargeya S."/>
            <person name="Fitzgerald M."/>
            <person name="Abouelleil A."/>
            <person name="Alvarado L."/>
            <person name="Berlin A.M."/>
            <person name="Chapman S.B."/>
            <person name="Dewar J."/>
            <person name="Goldberg J."/>
            <person name="Griggs A."/>
            <person name="Gujja S."/>
            <person name="Hansen M."/>
            <person name="Howarth C."/>
            <person name="Imamovic A."/>
            <person name="Larimer J."/>
            <person name="McCowan C."/>
            <person name="Murphy C."/>
            <person name="Pearson M."/>
            <person name="Priest M."/>
            <person name="Roberts A."/>
            <person name="Saif S."/>
            <person name="Shea T."/>
            <person name="Sykes S."/>
            <person name="Wortman J."/>
            <person name="Nusbaum C."/>
            <person name="Birren B."/>
        </authorList>
    </citation>
    <scope>NUCLEOTIDE SEQUENCE [LARGE SCALE GENOMIC DNA]</scope>
    <source>
        <strain evidence="2">CBS 10737</strain>
    </source>
</reference>
<dbReference type="KEGG" id="kpin:30174659"/>
<dbReference type="AlphaFoldDB" id="A0A1B9HVU2"/>
<dbReference type="EMBL" id="KV700116">
    <property type="protein sequence ID" value="OCF47394.1"/>
    <property type="molecule type" value="Genomic_DNA"/>
</dbReference>
<proteinExistence type="predicted"/>
<dbReference type="EMBL" id="CP144520">
    <property type="protein sequence ID" value="WWC67823.1"/>
    <property type="molecule type" value="Genomic_DNA"/>
</dbReference>
<reference evidence="3" key="2">
    <citation type="submission" date="2013-07" db="EMBL/GenBank/DDBJ databases">
        <authorList>
            <consortium name="The Broad Institute Genome Sequencing Platform"/>
            <person name="Cuomo C."/>
            <person name="Litvintseva A."/>
            <person name="Chen Y."/>
            <person name="Heitman J."/>
            <person name="Sun S."/>
            <person name="Springer D."/>
            <person name="Dromer F."/>
            <person name="Young S.K."/>
            <person name="Zeng Q."/>
            <person name="Gargeya S."/>
            <person name="Fitzgerald M."/>
            <person name="Abouelleil A."/>
            <person name="Alvarado L."/>
            <person name="Berlin A.M."/>
            <person name="Chapman S.B."/>
            <person name="Dewar J."/>
            <person name="Goldberg J."/>
            <person name="Griggs A."/>
            <person name="Gujja S."/>
            <person name="Hansen M."/>
            <person name="Howarth C."/>
            <person name="Imamovic A."/>
            <person name="Larimer J."/>
            <person name="McCowan C."/>
            <person name="Murphy C."/>
            <person name="Pearson M."/>
            <person name="Priest M."/>
            <person name="Roberts A."/>
            <person name="Saif S."/>
            <person name="Shea T."/>
            <person name="Sykes S."/>
            <person name="Wortman J."/>
            <person name="Nusbaum C."/>
            <person name="Birren B."/>
        </authorList>
    </citation>
    <scope>NUCLEOTIDE SEQUENCE</scope>
    <source>
        <strain evidence="3">CBS 10737</strain>
    </source>
</reference>
<evidence type="ECO:0000313" key="4">
    <source>
        <dbReference type="Proteomes" id="UP000094020"/>
    </source>
</evidence>
<dbReference type="STRING" id="1296096.A0A1B9HVU2"/>